<proteinExistence type="predicted"/>
<evidence type="ECO:0000313" key="1">
    <source>
        <dbReference type="EMBL" id="JAE22479.1"/>
    </source>
</evidence>
<reference evidence="1" key="1">
    <citation type="submission" date="2014-09" db="EMBL/GenBank/DDBJ databases">
        <authorList>
            <person name="Magalhaes I.L.F."/>
            <person name="Oliveira U."/>
            <person name="Santos F.R."/>
            <person name="Vidigal T.H.D.A."/>
            <person name="Brescovit A.D."/>
            <person name="Santos A.J."/>
        </authorList>
    </citation>
    <scope>NUCLEOTIDE SEQUENCE</scope>
    <source>
        <tissue evidence="1">Shoot tissue taken approximately 20 cm above the soil surface</tissue>
    </source>
</reference>
<accession>A0A0A9GG94</accession>
<dbReference type="EMBL" id="GBRH01175417">
    <property type="protein sequence ID" value="JAE22479.1"/>
    <property type="molecule type" value="Transcribed_RNA"/>
</dbReference>
<name>A0A0A9GG94_ARUDO</name>
<protein>
    <submittedName>
        <fullName evidence="1">Uncharacterized protein</fullName>
    </submittedName>
</protein>
<dbReference type="AlphaFoldDB" id="A0A0A9GG94"/>
<reference evidence="1" key="2">
    <citation type="journal article" date="2015" name="Data Brief">
        <title>Shoot transcriptome of the giant reed, Arundo donax.</title>
        <authorList>
            <person name="Barrero R.A."/>
            <person name="Guerrero F.D."/>
            <person name="Moolhuijzen P."/>
            <person name="Goolsby J.A."/>
            <person name="Tidwell J."/>
            <person name="Bellgard S.E."/>
            <person name="Bellgard M.I."/>
        </authorList>
    </citation>
    <scope>NUCLEOTIDE SEQUENCE</scope>
    <source>
        <tissue evidence="1">Shoot tissue taken approximately 20 cm above the soil surface</tissue>
    </source>
</reference>
<sequence>MNVAVLVNRLYGKHSFCNIKSGFIFCQCVLAHKQSHHVTPRKVLHDEI</sequence>
<organism evidence="1">
    <name type="scientific">Arundo donax</name>
    <name type="common">Giant reed</name>
    <name type="synonym">Donax arundinaceus</name>
    <dbReference type="NCBI Taxonomy" id="35708"/>
    <lineage>
        <taxon>Eukaryota</taxon>
        <taxon>Viridiplantae</taxon>
        <taxon>Streptophyta</taxon>
        <taxon>Embryophyta</taxon>
        <taxon>Tracheophyta</taxon>
        <taxon>Spermatophyta</taxon>
        <taxon>Magnoliopsida</taxon>
        <taxon>Liliopsida</taxon>
        <taxon>Poales</taxon>
        <taxon>Poaceae</taxon>
        <taxon>PACMAD clade</taxon>
        <taxon>Arundinoideae</taxon>
        <taxon>Arundineae</taxon>
        <taxon>Arundo</taxon>
    </lineage>
</organism>